<dbReference type="RefSeq" id="WP_041572747.1">
    <property type="nucleotide sequence ID" value="NZ_CP009044.1"/>
</dbReference>
<evidence type="ECO:0000313" key="2">
    <source>
        <dbReference type="Proteomes" id="UP000028486"/>
    </source>
</evidence>
<keyword evidence="2" id="KW-1185">Reference proteome</keyword>
<evidence type="ECO:0008006" key="3">
    <source>
        <dbReference type="Google" id="ProtNLM"/>
    </source>
</evidence>
<dbReference type="HOGENOM" id="CLU_079837_0_0_7"/>
<accession>A0A076FIE0</accession>
<sequence>MIKNSIALTVAATVFMTGCSAMLPYRDDFQCEKGKNSGVCASVSEVYEMSFDMDTLKKKKLNQEEEGCQECEDKDVKKENIGKPIGIDVNATENQRLKEIVEAIEIKKLQDGRPIIIQNNNSTGVDSETKQNIQKMIVSKMSSGSVAGAAASTGGNMNKSITQGQESIDCSKVSGDDVVHTLNQDVKVCVYNANIRKNPSCTADIVRVAKKDEVLYAEYEKNGWVKTNDGYIHKSIITQK</sequence>
<keyword evidence="1" id="KW-0614">Plasmid</keyword>
<gene>
    <name evidence="1" type="ORF">CIG1485E_a0109</name>
</gene>
<protein>
    <recommendedName>
        <fullName evidence="3">SH3 domain-containing protein</fullName>
    </recommendedName>
</protein>
<dbReference type="PROSITE" id="PS51257">
    <property type="entry name" value="PROKAR_LIPOPROTEIN"/>
    <property type="match status" value="1"/>
</dbReference>
<evidence type="ECO:0000313" key="1">
    <source>
        <dbReference type="EMBL" id="AII15634.1"/>
    </source>
</evidence>
<proteinExistence type="predicted"/>
<dbReference type="EMBL" id="CP009044">
    <property type="protein sequence ID" value="AII15634.1"/>
    <property type="molecule type" value="Genomic_DNA"/>
</dbReference>
<dbReference type="eggNOG" id="ENOG5031956">
    <property type="taxonomic scope" value="Bacteria"/>
</dbReference>
<reference evidence="1 2" key="1">
    <citation type="journal article" date="2014" name="Genome Announc.">
        <title>Complete Genome Sequence of Campylobacter iguaniorum Strain 1485ET, Isolated from a Bearded Dragon (Pogona vitticeps).</title>
        <authorList>
            <person name="Gilbert M.J."/>
            <person name="Miller W.G."/>
            <person name="Yee E."/>
            <person name="Kik M."/>
            <person name="Wagenaar J.A."/>
            <person name="Duim B."/>
        </authorList>
    </citation>
    <scope>NUCLEOTIDE SEQUENCE [LARGE SCALE GENOMIC DNA]</scope>
    <source>
        <strain evidence="1 2">1485E</strain>
        <plasmid evidence="1">pCIG1485E</plasmid>
    </source>
</reference>
<dbReference type="KEGG" id="caj:CIG1485E_a0109"/>
<name>A0A076FIE0_9BACT</name>
<dbReference type="Proteomes" id="UP000028486">
    <property type="component" value="Plasmid pCIG1485E"/>
</dbReference>
<geneLocation type="plasmid" evidence="1 2">
    <name>pCIG1485E</name>
</geneLocation>
<dbReference type="OrthoDB" id="5363678at2"/>
<organism evidence="1 2">
    <name type="scientific">Campylobacter iguaniorum</name>
    <dbReference type="NCBI Taxonomy" id="1244531"/>
    <lineage>
        <taxon>Bacteria</taxon>
        <taxon>Pseudomonadati</taxon>
        <taxon>Campylobacterota</taxon>
        <taxon>Epsilonproteobacteria</taxon>
        <taxon>Campylobacterales</taxon>
        <taxon>Campylobacteraceae</taxon>
        <taxon>Campylobacter</taxon>
    </lineage>
</organism>
<dbReference type="AlphaFoldDB" id="A0A076FIE0"/>
<dbReference type="Gene3D" id="2.30.30.40">
    <property type="entry name" value="SH3 Domains"/>
    <property type="match status" value="1"/>
</dbReference>